<dbReference type="GO" id="GO:0000402">
    <property type="term" value="F:crossed form four-way junction DNA binding"/>
    <property type="evidence" value="ECO:0007669"/>
    <property type="project" value="TreeGrafter"/>
</dbReference>
<evidence type="ECO:0000313" key="4">
    <source>
        <dbReference type="Proteomes" id="UP001140560"/>
    </source>
</evidence>
<dbReference type="GO" id="GO:0000403">
    <property type="term" value="F:Y-form DNA binding"/>
    <property type="evidence" value="ECO:0007669"/>
    <property type="project" value="TreeGrafter"/>
</dbReference>
<reference evidence="3" key="1">
    <citation type="submission" date="2022-10" db="EMBL/GenBank/DDBJ databases">
        <title>Tapping the CABI collections for fungal endophytes: first genome assemblies for Collariella, Neodidymelliopsis, Ascochyta clinopodiicola, Didymella pomorum, Didymosphaeria variabile, Neocosmospora piperis and Neocucurbitaria cava.</title>
        <authorList>
            <person name="Hill R."/>
        </authorList>
    </citation>
    <scope>NUCLEOTIDE SEQUENCE</scope>
    <source>
        <strain evidence="3">IMI 356814</strain>
    </source>
</reference>
<evidence type="ECO:0000313" key="3">
    <source>
        <dbReference type="EMBL" id="KAJ4365301.1"/>
    </source>
</evidence>
<dbReference type="InterPro" id="IPR036397">
    <property type="entry name" value="RNaseH_sf"/>
</dbReference>
<dbReference type="EMBL" id="JAPEUY010000016">
    <property type="protein sequence ID" value="KAJ4365301.1"/>
    <property type="molecule type" value="Genomic_DNA"/>
</dbReference>
<gene>
    <name evidence="3" type="ORF">N0V83_008920</name>
</gene>
<dbReference type="GO" id="GO:0070336">
    <property type="term" value="F:flap-structured DNA binding"/>
    <property type="evidence" value="ECO:0007669"/>
    <property type="project" value="TreeGrafter"/>
</dbReference>
<dbReference type="InterPro" id="IPR039197">
    <property type="entry name" value="Mrs1/Cce1"/>
</dbReference>
<feature type="region of interest" description="Disordered" evidence="1">
    <location>
        <begin position="249"/>
        <end position="274"/>
    </location>
</feature>
<dbReference type="PROSITE" id="PS50800">
    <property type="entry name" value="SAP"/>
    <property type="match status" value="1"/>
</dbReference>
<accession>A0A9W8Y2E0</accession>
<proteinExistence type="predicted"/>
<feature type="region of interest" description="Disordered" evidence="1">
    <location>
        <begin position="319"/>
        <end position="346"/>
    </location>
</feature>
<dbReference type="OrthoDB" id="5552842at2759"/>
<feature type="domain" description="SAP" evidence="2">
    <location>
        <begin position="5"/>
        <end position="39"/>
    </location>
</feature>
<dbReference type="SUPFAM" id="SSF53098">
    <property type="entry name" value="Ribonuclease H-like"/>
    <property type="match status" value="1"/>
</dbReference>
<evidence type="ECO:0000259" key="2">
    <source>
        <dbReference type="PROSITE" id="PS50800"/>
    </source>
</evidence>
<dbReference type="InterPro" id="IPR015242">
    <property type="entry name" value="Ydc2_cat"/>
</dbReference>
<dbReference type="AlphaFoldDB" id="A0A9W8Y2E0"/>
<dbReference type="Gene3D" id="3.30.420.10">
    <property type="entry name" value="Ribonuclease H-like superfamily/Ribonuclease H"/>
    <property type="match status" value="1"/>
</dbReference>
<name>A0A9W8Y2E0_9PLEO</name>
<sequence>MASKKLNVTAKALQALLTRIGLASSGTKATLQDRFARDLHRSRLFKHRIDWEARQDKDWGRKLRIVSIDMGIKNLAYCDVTVDYPSKDSLDATMEVIRWEKIDLVKTTRQYRGHLPSPRDIKKGTADEDEDVDPYSLSVLSATAYSLVTKTILSGAPDIVLIEKQRWRSGGGSAIQQWTVRVNTFEGMLWAVLETLRMEWSTMIESHRRHRPKREYEVFAVDPKRVGHYWLGQHARMLAAREASKADSITDANDQAAEEDAPGATKKDTTRSKAEKKAKIAILRSWLSSNPPSTAGSTPGSTPKITFTLTQNAELARQALCAPSKTTRRKKSSKSKSEDASEDSVDVEVVGDSELKKLDDITDCFLQAAAWVSWESNRLQLSEVKNRLKGNSGTPAKLSDEVLLEMIKAVDEG</sequence>
<comment type="caution">
    <text evidence="3">The sequence shown here is derived from an EMBL/GenBank/DDBJ whole genome shotgun (WGS) entry which is preliminary data.</text>
</comment>
<dbReference type="PANTHER" id="PTHR28072:SF1">
    <property type="entry name" value="CRUCIFORM CUTTING ENDONUCLEASE 1, MITOCHONDRIAL-RELATED"/>
    <property type="match status" value="1"/>
</dbReference>
<keyword evidence="4" id="KW-1185">Reference proteome</keyword>
<dbReference type="InterPro" id="IPR012337">
    <property type="entry name" value="RNaseH-like_sf"/>
</dbReference>
<dbReference type="Pfam" id="PF09159">
    <property type="entry name" value="Ydc2-catalyt"/>
    <property type="match status" value="1"/>
</dbReference>
<feature type="compositionally biased region" description="Basic and acidic residues" evidence="1">
    <location>
        <begin position="265"/>
        <end position="274"/>
    </location>
</feature>
<dbReference type="CDD" id="cd16963">
    <property type="entry name" value="CCE1"/>
    <property type="match status" value="1"/>
</dbReference>
<dbReference type="PANTHER" id="PTHR28072">
    <property type="entry name" value="CRUCIFORM CUTTING ENDONUCLEASE 1, MITOCHONDRIAL-RELATED"/>
    <property type="match status" value="1"/>
</dbReference>
<dbReference type="GO" id="GO:0004520">
    <property type="term" value="F:DNA endonuclease activity"/>
    <property type="evidence" value="ECO:0007669"/>
    <property type="project" value="TreeGrafter"/>
</dbReference>
<dbReference type="GO" id="GO:0005739">
    <property type="term" value="C:mitochondrion"/>
    <property type="evidence" value="ECO:0007669"/>
    <property type="project" value="TreeGrafter"/>
</dbReference>
<evidence type="ECO:0000256" key="1">
    <source>
        <dbReference type="SAM" id="MobiDB-lite"/>
    </source>
</evidence>
<organism evidence="3 4">
    <name type="scientific">Neocucurbitaria cava</name>
    <dbReference type="NCBI Taxonomy" id="798079"/>
    <lineage>
        <taxon>Eukaryota</taxon>
        <taxon>Fungi</taxon>
        <taxon>Dikarya</taxon>
        <taxon>Ascomycota</taxon>
        <taxon>Pezizomycotina</taxon>
        <taxon>Dothideomycetes</taxon>
        <taxon>Pleosporomycetidae</taxon>
        <taxon>Pleosporales</taxon>
        <taxon>Pleosporineae</taxon>
        <taxon>Cucurbitariaceae</taxon>
        <taxon>Neocucurbitaria</taxon>
    </lineage>
</organism>
<protein>
    <recommendedName>
        <fullName evidence="2">SAP domain-containing protein</fullName>
    </recommendedName>
</protein>
<dbReference type="Proteomes" id="UP001140560">
    <property type="component" value="Unassembled WGS sequence"/>
</dbReference>
<dbReference type="InterPro" id="IPR003034">
    <property type="entry name" value="SAP_dom"/>
</dbReference>